<accession>A0AAN6UTE1</accession>
<feature type="region of interest" description="Disordered" evidence="2">
    <location>
        <begin position="594"/>
        <end position="626"/>
    </location>
</feature>
<reference evidence="3" key="1">
    <citation type="journal article" date="2023" name="Mol. Phylogenet. Evol.">
        <title>Genome-scale phylogeny and comparative genomics of the fungal order Sordariales.</title>
        <authorList>
            <person name="Hensen N."/>
            <person name="Bonometti L."/>
            <person name="Westerberg I."/>
            <person name="Brannstrom I.O."/>
            <person name="Guillou S."/>
            <person name="Cros-Aarteil S."/>
            <person name="Calhoun S."/>
            <person name="Haridas S."/>
            <person name="Kuo A."/>
            <person name="Mondo S."/>
            <person name="Pangilinan J."/>
            <person name="Riley R."/>
            <person name="LaButti K."/>
            <person name="Andreopoulos B."/>
            <person name="Lipzen A."/>
            <person name="Chen C."/>
            <person name="Yan M."/>
            <person name="Daum C."/>
            <person name="Ng V."/>
            <person name="Clum A."/>
            <person name="Steindorff A."/>
            <person name="Ohm R.A."/>
            <person name="Martin F."/>
            <person name="Silar P."/>
            <person name="Natvig D.O."/>
            <person name="Lalanne C."/>
            <person name="Gautier V."/>
            <person name="Ament-Velasquez S.L."/>
            <person name="Kruys A."/>
            <person name="Hutchinson M.I."/>
            <person name="Powell A.J."/>
            <person name="Barry K."/>
            <person name="Miller A.N."/>
            <person name="Grigoriev I.V."/>
            <person name="Debuchy R."/>
            <person name="Gladieux P."/>
            <person name="Hiltunen Thoren M."/>
            <person name="Johannesson H."/>
        </authorList>
    </citation>
    <scope>NUCLEOTIDE SEQUENCE</scope>
    <source>
        <strain evidence="3">CBS 123565</strain>
    </source>
</reference>
<feature type="compositionally biased region" description="Pro residues" evidence="2">
    <location>
        <begin position="211"/>
        <end position="220"/>
    </location>
</feature>
<evidence type="ECO:0000256" key="1">
    <source>
        <dbReference type="SAM" id="Coils"/>
    </source>
</evidence>
<dbReference type="Proteomes" id="UP001304895">
    <property type="component" value="Unassembled WGS sequence"/>
</dbReference>
<proteinExistence type="predicted"/>
<dbReference type="EMBL" id="MU853401">
    <property type="protein sequence ID" value="KAK4138574.1"/>
    <property type="molecule type" value="Genomic_DNA"/>
</dbReference>
<gene>
    <name evidence="3" type="ORF">BT67DRAFT_431144</name>
</gene>
<feature type="compositionally biased region" description="Basic and acidic residues" evidence="2">
    <location>
        <begin position="162"/>
        <end position="172"/>
    </location>
</feature>
<reference evidence="3" key="2">
    <citation type="submission" date="2023-05" db="EMBL/GenBank/DDBJ databases">
        <authorList>
            <consortium name="Lawrence Berkeley National Laboratory"/>
            <person name="Steindorff A."/>
            <person name="Hensen N."/>
            <person name="Bonometti L."/>
            <person name="Westerberg I."/>
            <person name="Brannstrom I.O."/>
            <person name="Guillou S."/>
            <person name="Cros-Aarteil S."/>
            <person name="Calhoun S."/>
            <person name="Haridas S."/>
            <person name="Kuo A."/>
            <person name="Mondo S."/>
            <person name="Pangilinan J."/>
            <person name="Riley R."/>
            <person name="Labutti K."/>
            <person name="Andreopoulos B."/>
            <person name="Lipzen A."/>
            <person name="Chen C."/>
            <person name="Yanf M."/>
            <person name="Daum C."/>
            <person name="Ng V."/>
            <person name="Clum A."/>
            <person name="Ohm R."/>
            <person name="Martin F."/>
            <person name="Silar P."/>
            <person name="Natvig D."/>
            <person name="Lalanne C."/>
            <person name="Gautier V."/>
            <person name="Ament-Velasquez S.L."/>
            <person name="Kruys A."/>
            <person name="Hutchinson M.I."/>
            <person name="Powell A.J."/>
            <person name="Barry K."/>
            <person name="Miller A.N."/>
            <person name="Grigoriev I.V."/>
            <person name="Debuchy R."/>
            <person name="Gladieux P."/>
            <person name="Thoren M.H."/>
            <person name="Johannesson H."/>
        </authorList>
    </citation>
    <scope>NUCLEOTIDE SEQUENCE</scope>
    <source>
        <strain evidence="3">CBS 123565</strain>
    </source>
</reference>
<dbReference type="AlphaFoldDB" id="A0AAN6UTE1"/>
<keyword evidence="1" id="KW-0175">Coiled coil</keyword>
<evidence type="ECO:0000313" key="3">
    <source>
        <dbReference type="EMBL" id="KAK4138574.1"/>
    </source>
</evidence>
<feature type="compositionally biased region" description="Basic and acidic residues" evidence="2">
    <location>
        <begin position="414"/>
        <end position="424"/>
    </location>
</feature>
<evidence type="ECO:0000256" key="2">
    <source>
        <dbReference type="SAM" id="MobiDB-lite"/>
    </source>
</evidence>
<feature type="compositionally biased region" description="Polar residues" evidence="2">
    <location>
        <begin position="173"/>
        <end position="198"/>
    </location>
</feature>
<feature type="compositionally biased region" description="Basic and acidic residues" evidence="2">
    <location>
        <begin position="276"/>
        <end position="287"/>
    </location>
</feature>
<feature type="compositionally biased region" description="Polar residues" evidence="2">
    <location>
        <begin position="104"/>
        <end position="114"/>
    </location>
</feature>
<feature type="region of interest" description="Disordered" evidence="2">
    <location>
        <begin position="69"/>
        <end position="287"/>
    </location>
</feature>
<name>A0AAN6UTE1_9PEZI</name>
<feature type="compositionally biased region" description="Low complexity" evidence="2">
    <location>
        <begin position="610"/>
        <end position="626"/>
    </location>
</feature>
<feature type="region of interest" description="Disordered" evidence="2">
    <location>
        <begin position="403"/>
        <end position="429"/>
    </location>
</feature>
<feature type="coiled-coil region" evidence="1">
    <location>
        <begin position="293"/>
        <end position="320"/>
    </location>
</feature>
<keyword evidence="4" id="KW-1185">Reference proteome</keyword>
<comment type="caution">
    <text evidence="3">The sequence shown here is derived from an EMBL/GenBank/DDBJ whole genome shotgun (WGS) entry which is preliminary data.</text>
</comment>
<sequence>MRDGDTHTTPRLFRADHGITARNIGLSSISPLSVAAALSWPLSHVRLWSPSTSCGTQWNALSGTLPESGRLVSVPMSPSSIPKPPSSSPRASTRAHVSDHGRHTSLTPTRQIPKSDSPPPTVRIDLSRPKITGRDAGQNPTSWSPPWPLLGPLDEAGGFRSSAERSRSRDNMADSTGFSKTNSGPWSENDSDTSSEAYSSPPMAPLSRFLPVPPPQPLPPRGTTVFRPPPPWHAPVGLVSGYPRIPPPRELGATPSESDSDSEGSDAATRSLAPDGGRHQELRGEVETKRRWIQQLRHGMAQKRKELRELRRRKDDVDNAFMQLIRPHLTSKSRVAVVPIDLIGDRFHEMQSIRDEYYASESAYEVLELQLENGEFELKKLEVGLSQISWGWVDVGRPGHPTTLSRPVRSVGSADEKAEEDLPKNDAPAPPLPITLLGISGELPEDIHPLYQELLEAAGDRKLAEEYCEDLSMHHEKILYDLEIELHRKRVRGNQGNQISEADLRTLRSSLATIPTTAAEFEARIGIAISDDDLEFLRDYELVSKQAGNELAAAAQNLARLRTLCLQRNVMRKHASYHEQLAIFSGSPLWSPAPQDGNMTIDPPFPPPSTTAAASSAASQQQQQQQQSLAHPRFPILLSNPAHTLQLLSPLQALEQALRLPKDDPDSALRRAACMKELGIGMLMKRVDGVADYINQWLIHRLRTCPMEAELMLAVAEGVFRVVNLGRWQEEVLYFWRLDGAGKGVVEQLGPGTPLDYIGGLGRVCEAWVFLGMDRRKSSDIRASTA</sequence>
<organism evidence="3 4">
    <name type="scientific">Trichocladium antarcticum</name>
    <dbReference type="NCBI Taxonomy" id="1450529"/>
    <lineage>
        <taxon>Eukaryota</taxon>
        <taxon>Fungi</taxon>
        <taxon>Dikarya</taxon>
        <taxon>Ascomycota</taxon>
        <taxon>Pezizomycotina</taxon>
        <taxon>Sordariomycetes</taxon>
        <taxon>Sordariomycetidae</taxon>
        <taxon>Sordariales</taxon>
        <taxon>Chaetomiaceae</taxon>
        <taxon>Trichocladium</taxon>
    </lineage>
</organism>
<protein>
    <submittedName>
        <fullName evidence="3">Uncharacterized protein</fullName>
    </submittedName>
</protein>
<evidence type="ECO:0000313" key="4">
    <source>
        <dbReference type="Proteomes" id="UP001304895"/>
    </source>
</evidence>